<organism evidence="1 2">
    <name type="scientific">Algoriphagus ornithinivorans</name>
    <dbReference type="NCBI Taxonomy" id="226506"/>
    <lineage>
        <taxon>Bacteria</taxon>
        <taxon>Pseudomonadati</taxon>
        <taxon>Bacteroidota</taxon>
        <taxon>Cytophagia</taxon>
        <taxon>Cytophagales</taxon>
        <taxon>Cyclobacteriaceae</taxon>
        <taxon>Algoriphagus</taxon>
    </lineage>
</organism>
<protein>
    <submittedName>
        <fullName evidence="1">Uncharacterized protein</fullName>
    </submittedName>
</protein>
<evidence type="ECO:0000313" key="1">
    <source>
        <dbReference type="EMBL" id="SFO65241.1"/>
    </source>
</evidence>
<dbReference type="AlphaFoldDB" id="A0A1I5IYL8"/>
<name>A0A1I5IYL8_9BACT</name>
<accession>A0A1I5IYL8</accession>
<keyword evidence="2" id="KW-1185">Reference proteome</keyword>
<gene>
    <name evidence="1" type="ORF">SAMN04488519_110106</name>
</gene>
<sequence>MKFYFDLFRLNRSPYFSRMKAILLLIILLTPLTLIAQTGYKDEMGRDVSREYFENQILEGPYFGIPDGEGGKILVHRMPFGKVDPQAFFEKTGNLDALNQGKSLIVIFYPGQDECNSTGSGDRTKSFEKEHKTLIKWAEKANAAPPIYLYSNPSGLERFKDVVSWKSDPDGVFSQTFFRYPYPCGSFVVIHPSGEFRGILGGYPLNQIQVALKKLQRANR</sequence>
<dbReference type="STRING" id="226506.SAMN04488519_110106"/>
<proteinExistence type="predicted"/>
<dbReference type="Proteomes" id="UP000199564">
    <property type="component" value="Unassembled WGS sequence"/>
</dbReference>
<reference evidence="2" key="1">
    <citation type="submission" date="2016-10" db="EMBL/GenBank/DDBJ databases">
        <authorList>
            <person name="Varghese N."/>
            <person name="Submissions S."/>
        </authorList>
    </citation>
    <scope>NUCLEOTIDE SEQUENCE [LARGE SCALE GENOMIC DNA]</scope>
    <source>
        <strain evidence="2">DSM 15282</strain>
    </source>
</reference>
<evidence type="ECO:0000313" key="2">
    <source>
        <dbReference type="Proteomes" id="UP000199564"/>
    </source>
</evidence>
<dbReference type="EMBL" id="FOVW01000010">
    <property type="protein sequence ID" value="SFO65241.1"/>
    <property type="molecule type" value="Genomic_DNA"/>
</dbReference>